<evidence type="ECO:0000313" key="3">
    <source>
        <dbReference type="EMBL" id="CRG93067.1"/>
    </source>
</evidence>
<feature type="transmembrane region" description="Helical" evidence="2">
    <location>
        <begin position="76"/>
        <end position="99"/>
    </location>
</feature>
<sequence length="135" mass="15816">MESEENYDPHSFEDDDYIKNSHVTIRLNAQDNCDANLPNLPIPNQSEILIEEQNVIINNSPENQGVYIRNNRPGDYMGSFLCSVAFYSTLFFFTIRHLLLNCYRGFRRYNRERSDNDNCNTEQKNHTSNVNNEEA</sequence>
<proteinExistence type="predicted"/>
<dbReference type="RefSeq" id="XP_028525889.1">
    <property type="nucleotide sequence ID" value="XM_028670122.1"/>
</dbReference>
<keyword evidence="4" id="KW-1185">Reference proteome</keyword>
<dbReference type="GeneID" id="39728529"/>
<name>A0A1J1GL70_PLAGA</name>
<evidence type="ECO:0000256" key="2">
    <source>
        <dbReference type="SAM" id="Phobius"/>
    </source>
</evidence>
<keyword evidence="2" id="KW-1133">Transmembrane helix</keyword>
<protein>
    <submittedName>
        <fullName evidence="3">Uncharacterized protein</fullName>
    </submittedName>
</protein>
<feature type="compositionally biased region" description="Polar residues" evidence="1">
    <location>
        <begin position="117"/>
        <end position="135"/>
    </location>
</feature>
<comment type="caution">
    <text evidence="3">The sequence shown here is derived from an EMBL/GenBank/DDBJ whole genome shotgun (WGS) entry which is preliminary data.</text>
</comment>
<gene>
    <name evidence="3" type="ORF">PGAL8A_00000700</name>
</gene>
<dbReference type="Proteomes" id="UP000220797">
    <property type="component" value="Unassembled WGS sequence"/>
</dbReference>
<dbReference type="EMBL" id="CVMV01000005">
    <property type="protein sequence ID" value="CRG93067.1"/>
    <property type="molecule type" value="Genomic_DNA"/>
</dbReference>
<accession>A0A1J1GL70</accession>
<dbReference type="AlphaFoldDB" id="A0A1J1GL70"/>
<keyword evidence="2" id="KW-0812">Transmembrane</keyword>
<feature type="region of interest" description="Disordered" evidence="1">
    <location>
        <begin position="113"/>
        <end position="135"/>
    </location>
</feature>
<evidence type="ECO:0000313" key="4">
    <source>
        <dbReference type="Proteomes" id="UP000220797"/>
    </source>
</evidence>
<reference evidence="3" key="1">
    <citation type="submission" date="2015-04" db="EMBL/GenBank/DDBJ databases">
        <authorList>
            <consortium name="Pathogen Informatics"/>
        </authorList>
    </citation>
    <scope>NUCLEOTIDE SEQUENCE [LARGE SCALE GENOMIC DNA]</scope>
    <source>
        <strain evidence="3">8A</strain>
    </source>
</reference>
<keyword evidence="2" id="KW-0472">Membrane</keyword>
<evidence type="ECO:0000256" key="1">
    <source>
        <dbReference type="SAM" id="MobiDB-lite"/>
    </source>
</evidence>
<dbReference type="VEuPathDB" id="PlasmoDB:PGAL8A_00000700"/>
<organism evidence="3 4">
    <name type="scientific">Plasmodium gallinaceum</name>
    <dbReference type="NCBI Taxonomy" id="5849"/>
    <lineage>
        <taxon>Eukaryota</taxon>
        <taxon>Sar</taxon>
        <taxon>Alveolata</taxon>
        <taxon>Apicomplexa</taxon>
        <taxon>Aconoidasida</taxon>
        <taxon>Haemosporida</taxon>
        <taxon>Plasmodiidae</taxon>
        <taxon>Plasmodium</taxon>
        <taxon>Plasmodium (Haemamoeba)</taxon>
    </lineage>
</organism>